<evidence type="ECO:0000259" key="13">
    <source>
        <dbReference type="PROSITE" id="PS50950"/>
    </source>
</evidence>
<dbReference type="GO" id="GO:0005654">
    <property type="term" value="C:nucleoplasm"/>
    <property type="evidence" value="ECO:0007669"/>
    <property type="project" value="UniProtKB-SubCell"/>
</dbReference>
<evidence type="ECO:0000256" key="4">
    <source>
        <dbReference type="ARBA" id="ARBA00022771"/>
    </source>
</evidence>
<evidence type="ECO:0000256" key="9">
    <source>
        <dbReference type="ARBA" id="ARBA00023163"/>
    </source>
</evidence>
<evidence type="ECO:0000256" key="5">
    <source>
        <dbReference type="ARBA" id="ARBA00022833"/>
    </source>
</evidence>
<comment type="subcellular location">
    <subcellularLocation>
        <location evidence="1">Nucleus</location>
        <location evidence="1">Nucleoplasm</location>
    </subcellularLocation>
</comment>
<evidence type="ECO:0000256" key="2">
    <source>
        <dbReference type="ARBA" id="ARBA00006177"/>
    </source>
</evidence>
<evidence type="ECO:0000256" key="12">
    <source>
        <dbReference type="PROSITE-ProRule" id="PRU00309"/>
    </source>
</evidence>
<keyword evidence="7" id="KW-0175">Coiled coil</keyword>
<evidence type="ECO:0000256" key="10">
    <source>
        <dbReference type="ARBA" id="ARBA00023242"/>
    </source>
</evidence>
<name>A0AAN8PNI1_PATCE</name>
<evidence type="ECO:0000256" key="7">
    <source>
        <dbReference type="ARBA" id="ARBA00023054"/>
    </source>
</evidence>
<keyword evidence="9" id="KW-0804">Transcription</keyword>
<dbReference type="Proteomes" id="UP001347796">
    <property type="component" value="Unassembled WGS sequence"/>
</dbReference>
<keyword evidence="15" id="KW-1185">Reference proteome</keyword>
<evidence type="ECO:0000313" key="14">
    <source>
        <dbReference type="EMBL" id="KAK6180419.1"/>
    </source>
</evidence>
<keyword evidence="3" id="KW-0479">Metal-binding</keyword>
<dbReference type="EMBL" id="JAZGQO010000008">
    <property type="protein sequence ID" value="KAK6180419.1"/>
    <property type="molecule type" value="Genomic_DNA"/>
</dbReference>
<protein>
    <recommendedName>
        <fullName evidence="13">THAP-type domain-containing protein</fullName>
    </recommendedName>
</protein>
<keyword evidence="6" id="KW-0805">Transcription regulation</keyword>
<evidence type="ECO:0000256" key="6">
    <source>
        <dbReference type="ARBA" id="ARBA00023015"/>
    </source>
</evidence>
<keyword evidence="10" id="KW-0539">Nucleus</keyword>
<dbReference type="GO" id="GO:0008270">
    <property type="term" value="F:zinc ion binding"/>
    <property type="evidence" value="ECO:0007669"/>
    <property type="project" value="UniProtKB-KW"/>
</dbReference>
<dbReference type="PANTHER" id="PTHR46600">
    <property type="entry name" value="THAP DOMAIN-CONTAINING"/>
    <property type="match status" value="1"/>
</dbReference>
<evidence type="ECO:0000256" key="3">
    <source>
        <dbReference type="ARBA" id="ARBA00022723"/>
    </source>
</evidence>
<comment type="caution">
    <text evidence="14">The sequence shown here is derived from an EMBL/GenBank/DDBJ whole genome shotgun (WGS) entry which is preliminary data.</text>
</comment>
<dbReference type="InterPro" id="IPR006612">
    <property type="entry name" value="THAP_Znf"/>
</dbReference>
<keyword evidence="5" id="KW-0862">Zinc</keyword>
<keyword evidence="11" id="KW-0131">Cell cycle</keyword>
<dbReference type="GO" id="GO:0043565">
    <property type="term" value="F:sequence-specific DNA binding"/>
    <property type="evidence" value="ECO:0007669"/>
    <property type="project" value="InterPro"/>
</dbReference>
<evidence type="ECO:0000256" key="1">
    <source>
        <dbReference type="ARBA" id="ARBA00004642"/>
    </source>
</evidence>
<dbReference type="Pfam" id="PF05485">
    <property type="entry name" value="THAP"/>
    <property type="match status" value="1"/>
</dbReference>
<dbReference type="InterPro" id="IPR026516">
    <property type="entry name" value="THAP1/10"/>
</dbReference>
<dbReference type="SUPFAM" id="SSF57716">
    <property type="entry name" value="Glucocorticoid receptor-like (DNA-binding domain)"/>
    <property type="match status" value="1"/>
</dbReference>
<evidence type="ECO:0000256" key="11">
    <source>
        <dbReference type="ARBA" id="ARBA00023306"/>
    </source>
</evidence>
<dbReference type="PROSITE" id="PS50950">
    <property type="entry name" value="ZF_THAP"/>
    <property type="match status" value="1"/>
</dbReference>
<reference evidence="14 15" key="1">
    <citation type="submission" date="2024-01" db="EMBL/GenBank/DDBJ databases">
        <title>The genome of the rayed Mediterranean limpet Patella caerulea (Linnaeus, 1758).</title>
        <authorList>
            <person name="Anh-Thu Weber A."/>
            <person name="Halstead-Nussloch G."/>
        </authorList>
    </citation>
    <scope>NUCLEOTIDE SEQUENCE [LARGE SCALE GENOMIC DNA]</scope>
    <source>
        <strain evidence="14">AATW-2023a</strain>
        <tissue evidence="14">Whole specimen</tissue>
    </source>
</reference>
<evidence type="ECO:0000256" key="8">
    <source>
        <dbReference type="ARBA" id="ARBA00023125"/>
    </source>
</evidence>
<dbReference type="SMART" id="SM00980">
    <property type="entry name" value="THAP"/>
    <property type="match status" value="1"/>
</dbReference>
<sequence>MPAFCAVYGCSNRHDRERNRSFYRLPKVITHQGQKSKDLSQARREKWLTNIARRDIRPSSYGNLRICSDHFIDKPSDLYDTLNPDWAPTVLMGRPDSFCSPPPSLERYKRLKNRLAKKKHSGAAVALLDLKSSIPEKNPNELEYQLKPAETNC</sequence>
<keyword evidence="8 12" id="KW-0238">DNA-binding</keyword>
<keyword evidence="4 12" id="KW-0863">Zinc-finger</keyword>
<evidence type="ECO:0000313" key="15">
    <source>
        <dbReference type="Proteomes" id="UP001347796"/>
    </source>
</evidence>
<dbReference type="AlphaFoldDB" id="A0AAN8PNI1"/>
<feature type="domain" description="THAP-type" evidence="13">
    <location>
        <begin position="1"/>
        <end position="91"/>
    </location>
</feature>
<gene>
    <name evidence="14" type="ORF">SNE40_012579</name>
</gene>
<dbReference type="PANTHER" id="PTHR46600:SF1">
    <property type="entry name" value="THAP DOMAIN-CONTAINING PROTEIN 1"/>
    <property type="match status" value="1"/>
</dbReference>
<proteinExistence type="inferred from homology"/>
<organism evidence="14 15">
    <name type="scientific">Patella caerulea</name>
    <name type="common">Rayed Mediterranean limpet</name>
    <dbReference type="NCBI Taxonomy" id="87958"/>
    <lineage>
        <taxon>Eukaryota</taxon>
        <taxon>Metazoa</taxon>
        <taxon>Spiralia</taxon>
        <taxon>Lophotrochozoa</taxon>
        <taxon>Mollusca</taxon>
        <taxon>Gastropoda</taxon>
        <taxon>Patellogastropoda</taxon>
        <taxon>Patelloidea</taxon>
        <taxon>Patellidae</taxon>
        <taxon>Patella</taxon>
    </lineage>
</organism>
<accession>A0AAN8PNI1</accession>
<comment type="similarity">
    <text evidence="2">Belongs to the THAP1 family.</text>
</comment>